<evidence type="ECO:0000256" key="2">
    <source>
        <dbReference type="ARBA" id="ARBA00006168"/>
    </source>
</evidence>
<evidence type="ECO:0000256" key="7">
    <source>
        <dbReference type="ARBA" id="ARBA00023306"/>
    </source>
</evidence>
<comment type="similarity">
    <text evidence="2">Belongs to the rad17/RAD24 family.</text>
</comment>
<feature type="region of interest" description="Disordered" evidence="8">
    <location>
        <begin position="454"/>
        <end position="473"/>
    </location>
</feature>
<feature type="region of interest" description="Disordered" evidence="8">
    <location>
        <begin position="1"/>
        <end position="35"/>
    </location>
</feature>
<dbReference type="GO" id="GO:0000077">
    <property type="term" value="P:DNA damage checkpoint signaling"/>
    <property type="evidence" value="ECO:0007669"/>
    <property type="project" value="TreeGrafter"/>
</dbReference>
<dbReference type="GO" id="GO:0005524">
    <property type="term" value="F:ATP binding"/>
    <property type="evidence" value="ECO:0007669"/>
    <property type="project" value="UniProtKB-KW"/>
</dbReference>
<feature type="compositionally biased region" description="Basic and acidic residues" evidence="8">
    <location>
        <begin position="454"/>
        <end position="463"/>
    </location>
</feature>
<dbReference type="OrthoDB" id="10265971at2759"/>
<proteinExistence type="inferred from homology"/>
<dbReference type="EMBL" id="KV878991">
    <property type="protein sequence ID" value="OJJ95175.1"/>
    <property type="molecule type" value="Genomic_DNA"/>
</dbReference>
<dbReference type="GO" id="GO:0033314">
    <property type="term" value="P:mitotic DNA replication checkpoint signaling"/>
    <property type="evidence" value="ECO:0007669"/>
    <property type="project" value="TreeGrafter"/>
</dbReference>
<keyword evidence="11" id="KW-1185">Reference proteome</keyword>
<evidence type="ECO:0000256" key="6">
    <source>
        <dbReference type="ARBA" id="ARBA00023242"/>
    </source>
</evidence>
<dbReference type="InterPro" id="IPR057927">
    <property type="entry name" value="RAD24-like_helical"/>
</dbReference>
<dbReference type="GO" id="GO:0003689">
    <property type="term" value="F:DNA clamp loader activity"/>
    <property type="evidence" value="ECO:0007669"/>
    <property type="project" value="TreeGrafter"/>
</dbReference>
<dbReference type="STRING" id="690307.A0A1L9WGE6"/>
<dbReference type="GO" id="GO:0005634">
    <property type="term" value="C:nucleus"/>
    <property type="evidence" value="ECO:0007669"/>
    <property type="project" value="UniProtKB-SubCell"/>
</dbReference>
<sequence>MKRKAPSDLSLTQSTPLGFCDPANSGQKSRPETDDYAKTNIVMDAPGPFDDVIEDDYDSFDEIFTQHFADDGTCLREDITNVANDREGARPFHQKELHYSQSSSNTTKRFVIHPVCYSQPRLFRSFNVDHADLPWAQRFPPEDISELAVHSRKISDVKTWLNNAFSGTGERLLILRGPSGSGKTTTVSILSETLGFEILEWRNPAASDSVTNLPNSVALQFDDFLERANELPGLDLDLPSNFSEVHRGAIEGFSPRRRLILIEEFPSLITQSSNLSLFRMAVQRYLVTAGSAREMDIVPCSPMVIIISETLLGSCSSFSDNITAHRLLGPAICNHPGTRIIDFNSIAPTFMSKALNLILEKEGRVSKSERALSPATMRSLSQNGDIRSAAARLEFICLKSSNFAEMKKPSRVKKASRRAPTLTPVEEQALELIAQRETSLGLFHAVGKIVYNKRDDSSSKKDGQPVMPPSYLRHYGRPRISQVQVNELYNETGTDTQTFISTLHENYVPSCEGASFTECLDDCISALSDSDLLYPISKRTNRSFIHATRNSAAVETLRQQEISYQVAARGLLFALPYPVSRRSPFNDGVGTPRHGQQLLYPTSLRSLHIMEEVEGLVALWSSRLLSSISYPAPGSIVESTTSLSEKELGTNNKFIHEGARNVGQTVTATMIPRSDLILHQLPYMACLFRETSEGQELAKVTKLTRLQPQASNKAHTFFGELGAPGANVGLLGEIPKTRIRGWDNTLESHLPSVTDERELTLSDDEIIDDN</sequence>
<keyword evidence="7" id="KW-0131">Cell cycle</keyword>
<dbReference type="OMA" id="YNKREDP"/>
<protein>
    <recommendedName>
        <fullName evidence="9">Checkpoint protein RAD24-like helical bundle domain-containing protein</fullName>
    </recommendedName>
</protein>
<evidence type="ECO:0000313" key="11">
    <source>
        <dbReference type="Proteomes" id="UP000184546"/>
    </source>
</evidence>
<dbReference type="InterPro" id="IPR027417">
    <property type="entry name" value="P-loop_NTPase"/>
</dbReference>
<reference evidence="11" key="1">
    <citation type="journal article" date="2017" name="Genome Biol.">
        <title>Comparative genomics reveals high biological diversity and specific adaptations in the industrially and medically important fungal genus Aspergillus.</title>
        <authorList>
            <person name="de Vries R.P."/>
            <person name="Riley R."/>
            <person name="Wiebenga A."/>
            <person name="Aguilar-Osorio G."/>
            <person name="Amillis S."/>
            <person name="Uchima C.A."/>
            <person name="Anderluh G."/>
            <person name="Asadollahi M."/>
            <person name="Askin M."/>
            <person name="Barry K."/>
            <person name="Battaglia E."/>
            <person name="Bayram O."/>
            <person name="Benocci T."/>
            <person name="Braus-Stromeyer S.A."/>
            <person name="Caldana C."/>
            <person name="Canovas D."/>
            <person name="Cerqueira G.C."/>
            <person name="Chen F."/>
            <person name="Chen W."/>
            <person name="Choi C."/>
            <person name="Clum A."/>
            <person name="Dos Santos R.A."/>
            <person name="Damasio A.R."/>
            <person name="Diallinas G."/>
            <person name="Emri T."/>
            <person name="Fekete E."/>
            <person name="Flipphi M."/>
            <person name="Freyberg S."/>
            <person name="Gallo A."/>
            <person name="Gournas C."/>
            <person name="Habgood R."/>
            <person name="Hainaut M."/>
            <person name="Harispe M.L."/>
            <person name="Henrissat B."/>
            <person name="Hilden K.S."/>
            <person name="Hope R."/>
            <person name="Hossain A."/>
            <person name="Karabika E."/>
            <person name="Karaffa L."/>
            <person name="Karanyi Z."/>
            <person name="Krasevec N."/>
            <person name="Kuo A."/>
            <person name="Kusch H."/>
            <person name="LaButti K."/>
            <person name="Lagendijk E.L."/>
            <person name="Lapidus A."/>
            <person name="Levasseur A."/>
            <person name="Lindquist E."/>
            <person name="Lipzen A."/>
            <person name="Logrieco A.F."/>
            <person name="MacCabe A."/>
            <person name="Maekelae M.R."/>
            <person name="Malavazi I."/>
            <person name="Melin P."/>
            <person name="Meyer V."/>
            <person name="Mielnichuk N."/>
            <person name="Miskei M."/>
            <person name="Molnar A.P."/>
            <person name="Mule G."/>
            <person name="Ngan C.Y."/>
            <person name="Orejas M."/>
            <person name="Orosz E."/>
            <person name="Ouedraogo J.P."/>
            <person name="Overkamp K.M."/>
            <person name="Park H.-S."/>
            <person name="Perrone G."/>
            <person name="Piumi F."/>
            <person name="Punt P.J."/>
            <person name="Ram A.F."/>
            <person name="Ramon A."/>
            <person name="Rauscher S."/>
            <person name="Record E."/>
            <person name="Riano-Pachon D.M."/>
            <person name="Robert V."/>
            <person name="Roehrig J."/>
            <person name="Ruller R."/>
            <person name="Salamov A."/>
            <person name="Salih N.S."/>
            <person name="Samson R.A."/>
            <person name="Sandor E."/>
            <person name="Sanguinetti M."/>
            <person name="Schuetze T."/>
            <person name="Sepcic K."/>
            <person name="Shelest E."/>
            <person name="Sherlock G."/>
            <person name="Sophianopoulou V."/>
            <person name="Squina F.M."/>
            <person name="Sun H."/>
            <person name="Susca A."/>
            <person name="Todd R.B."/>
            <person name="Tsang A."/>
            <person name="Unkles S.E."/>
            <person name="van de Wiele N."/>
            <person name="van Rossen-Uffink D."/>
            <person name="Oliveira J.V."/>
            <person name="Vesth T.C."/>
            <person name="Visser J."/>
            <person name="Yu J.-H."/>
            <person name="Zhou M."/>
            <person name="Andersen M.R."/>
            <person name="Archer D.B."/>
            <person name="Baker S.E."/>
            <person name="Benoit I."/>
            <person name="Brakhage A.A."/>
            <person name="Braus G.H."/>
            <person name="Fischer R."/>
            <person name="Frisvad J.C."/>
            <person name="Goldman G.H."/>
            <person name="Houbraken J."/>
            <person name="Oakley B."/>
            <person name="Pocsi I."/>
            <person name="Scazzocchio C."/>
            <person name="Seiboth B."/>
            <person name="vanKuyk P.A."/>
            <person name="Wortman J."/>
            <person name="Dyer P.S."/>
            <person name="Grigoriev I.V."/>
        </authorList>
    </citation>
    <scope>NUCLEOTIDE SEQUENCE [LARGE SCALE GENOMIC DNA]</scope>
    <source>
        <strain evidence="11">ATCC 16872 / CBS 172.66 / WB 5094</strain>
    </source>
</reference>
<comment type="subcellular location">
    <subcellularLocation>
        <location evidence="1">Nucleus</location>
    </subcellularLocation>
</comment>
<dbReference type="Proteomes" id="UP000184546">
    <property type="component" value="Unassembled WGS sequence"/>
</dbReference>
<feature type="domain" description="Checkpoint protein RAD24-like helical bundle" evidence="9">
    <location>
        <begin position="437"/>
        <end position="553"/>
    </location>
</feature>
<dbReference type="VEuPathDB" id="FungiDB:ASPACDRAFT_82285"/>
<dbReference type="InterPro" id="IPR004582">
    <property type="entry name" value="Checkpoint_prot_Rad17_Rad24"/>
</dbReference>
<dbReference type="PANTHER" id="PTHR12172">
    <property type="entry name" value="CELL CYCLE CHECKPOINT PROTEIN RAD17"/>
    <property type="match status" value="1"/>
</dbReference>
<evidence type="ECO:0000256" key="8">
    <source>
        <dbReference type="SAM" id="MobiDB-lite"/>
    </source>
</evidence>
<dbReference type="Gene3D" id="3.40.50.300">
    <property type="entry name" value="P-loop containing nucleotide triphosphate hydrolases"/>
    <property type="match status" value="1"/>
</dbReference>
<accession>A0A1L9WGE6</accession>
<organism evidence="10 11">
    <name type="scientific">Aspergillus aculeatus (strain ATCC 16872 / CBS 172.66 / WB 5094)</name>
    <dbReference type="NCBI Taxonomy" id="690307"/>
    <lineage>
        <taxon>Eukaryota</taxon>
        <taxon>Fungi</taxon>
        <taxon>Dikarya</taxon>
        <taxon>Ascomycota</taxon>
        <taxon>Pezizomycotina</taxon>
        <taxon>Eurotiomycetes</taxon>
        <taxon>Eurotiomycetidae</taxon>
        <taxon>Eurotiales</taxon>
        <taxon>Aspergillaceae</taxon>
        <taxon>Aspergillus</taxon>
        <taxon>Aspergillus subgen. Circumdati</taxon>
    </lineage>
</organism>
<evidence type="ECO:0000259" key="9">
    <source>
        <dbReference type="Pfam" id="PF25812"/>
    </source>
</evidence>
<dbReference type="GO" id="GO:0003682">
    <property type="term" value="F:chromatin binding"/>
    <property type="evidence" value="ECO:0007669"/>
    <property type="project" value="TreeGrafter"/>
</dbReference>
<gene>
    <name evidence="10" type="ORF">ASPACDRAFT_82285</name>
</gene>
<evidence type="ECO:0000256" key="3">
    <source>
        <dbReference type="ARBA" id="ARBA00022741"/>
    </source>
</evidence>
<evidence type="ECO:0000256" key="1">
    <source>
        <dbReference type="ARBA" id="ARBA00004123"/>
    </source>
</evidence>
<dbReference type="GO" id="GO:0006281">
    <property type="term" value="P:DNA repair"/>
    <property type="evidence" value="ECO:0007669"/>
    <property type="project" value="InterPro"/>
</dbReference>
<name>A0A1L9WGE6_ASPA1</name>
<dbReference type="SUPFAM" id="SSF52540">
    <property type="entry name" value="P-loop containing nucleoside triphosphate hydrolases"/>
    <property type="match status" value="1"/>
</dbReference>
<keyword evidence="4" id="KW-0227">DNA damage</keyword>
<dbReference type="GeneID" id="30979878"/>
<dbReference type="RefSeq" id="XP_020051515.1">
    <property type="nucleotide sequence ID" value="XM_020206064.1"/>
</dbReference>
<evidence type="ECO:0000256" key="4">
    <source>
        <dbReference type="ARBA" id="ARBA00022763"/>
    </source>
</evidence>
<keyword evidence="6" id="KW-0539">Nucleus</keyword>
<evidence type="ECO:0000256" key="5">
    <source>
        <dbReference type="ARBA" id="ARBA00022840"/>
    </source>
</evidence>
<keyword evidence="5" id="KW-0067">ATP-binding</keyword>
<evidence type="ECO:0000313" key="10">
    <source>
        <dbReference type="EMBL" id="OJJ95175.1"/>
    </source>
</evidence>
<keyword evidence="3" id="KW-0547">Nucleotide-binding</keyword>
<dbReference type="Pfam" id="PF03215">
    <property type="entry name" value="Rad17"/>
    <property type="match status" value="1"/>
</dbReference>
<dbReference type="AlphaFoldDB" id="A0A1L9WGE6"/>
<dbReference type="Pfam" id="PF25812">
    <property type="entry name" value="RAD24_helical"/>
    <property type="match status" value="1"/>
</dbReference>
<dbReference type="PANTHER" id="PTHR12172:SF0">
    <property type="entry name" value="CELL CYCLE CHECKPOINT PROTEIN RAD17"/>
    <property type="match status" value="1"/>
</dbReference>